<dbReference type="Proteomes" id="UP001341281">
    <property type="component" value="Chromosome 03"/>
</dbReference>
<proteinExistence type="predicted"/>
<protein>
    <recommendedName>
        <fullName evidence="2">EF-hand domain-containing protein</fullName>
    </recommendedName>
</protein>
<feature type="domain" description="EF-hand" evidence="2">
    <location>
        <begin position="69"/>
        <end position="104"/>
    </location>
</feature>
<keyword evidence="4" id="KW-1185">Reference proteome</keyword>
<dbReference type="InterPro" id="IPR018247">
    <property type="entry name" value="EF_Hand_1_Ca_BS"/>
</dbReference>
<name>A0AAQ3WL48_PASNO</name>
<dbReference type="InterPro" id="IPR011992">
    <property type="entry name" value="EF-hand-dom_pair"/>
</dbReference>
<dbReference type="EMBL" id="CP144747">
    <property type="protein sequence ID" value="WVZ65361.1"/>
    <property type="molecule type" value="Genomic_DNA"/>
</dbReference>
<evidence type="ECO:0000313" key="4">
    <source>
        <dbReference type="Proteomes" id="UP001341281"/>
    </source>
</evidence>
<dbReference type="Gene3D" id="1.10.238.10">
    <property type="entry name" value="EF-hand"/>
    <property type="match status" value="1"/>
</dbReference>
<evidence type="ECO:0000313" key="3">
    <source>
        <dbReference type="EMBL" id="WVZ65361.1"/>
    </source>
</evidence>
<keyword evidence="1" id="KW-0106">Calcium</keyword>
<reference evidence="3 4" key="1">
    <citation type="submission" date="2024-02" db="EMBL/GenBank/DDBJ databases">
        <title>High-quality chromosome-scale genome assembly of Pensacola bahiagrass (Paspalum notatum Flugge var. saurae).</title>
        <authorList>
            <person name="Vega J.M."/>
            <person name="Podio M."/>
            <person name="Orjuela J."/>
            <person name="Siena L.A."/>
            <person name="Pessino S.C."/>
            <person name="Combes M.C."/>
            <person name="Mariac C."/>
            <person name="Albertini E."/>
            <person name="Pupilli F."/>
            <person name="Ortiz J.P.A."/>
            <person name="Leblanc O."/>
        </authorList>
    </citation>
    <scope>NUCLEOTIDE SEQUENCE [LARGE SCALE GENOMIC DNA]</scope>
    <source>
        <strain evidence="3">R1</strain>
        <tissue evidence="3">Leaf</tissue>
    </source>
</reference>
<dbReference type="PROSITE" id="PS00018">
    <property type="entry name" value="EF_HAND_1"/>
    <property type="match status" value="2"/>
</dbReference>
<dbReference type="PROSITE" id="PS50222">
    <property type="entry name" value="EF_HAND_2"/>
    <property type="match status" value="2"/>
</dbReference>
<organism evidence="3 4">
    <name type="scientific">Paspalum notatum var. saurae</name>
    <dbReference type="NCBI Taxonomy" id="547442"/>
    <lineage>
        <taxon>Eukaryota</taxon>
        <taxon>Viridiplantae</taxon>
        <taxon>Streptophyta</taxon>
        <taxon>Embryophyta</taxon>
        <taxon>Tracheophyta</taxon>
        <taxon>Spermatophyta</taxon>
        <taxon>Magnoliopsida</taxon>
        <taxon>Liliopsida</taxon>
        <taxon>Poales</taxon>
        <taxon>Poaceae</taxon>
        <taxon>PACMAD clade</taxon>
        <taxon>Panicoideae</taxon>
        <taxon>Andropogonodae</taxon>
        <taxon>Paspaleae</taxon>
        <taxon>Paspalinae</taxon>
        <taxon>Paspalum</taxon>
    </lineage>
</organism>
<dbReference type="SUPFAM" id="SSF47473">
    <property type="entry name" value="EF-hand"/>
    <property type="match status" value="1"/>
</dbReference>
<dbReference type="Pfam" id="PF13202">
    <property type="entry name" value="EF-hand_5"/>
    <property type="match status" value="2"/>
</dbReference>
<dbReference type="InterPro" id="IPR002048">
    <property type="entry name" value="EF_hand_dom"/>
</dbReference>
<evidence type="ECO:0000256" key="1">
    <source>
        <dbReference type="ARBA" id="ARBA00022837"/>
    </source>
</evidence>
<gene>
    <name evidence="3" type="ORF">U9M48_014738</name>
</gene>
<dbReference type="AlphaFoldDB" id="A0AAQ3WL48"/>
<dbReference type="PANTHER" id="PTHR34574:SF9">
    <property type="entry name" value="EF-HAND DOMAIN-CONTAINING PROTEIN"/>
    <property type="match status" value="1"/>
</dbReference>
<sequence>MSVEILDGRTVQSFVEDEGAFNSCVDARFAALDADRDGRLSYAEMAGELAALRVREAHFGADAPAPADDLARLYGALFARFDRDGDGAVGRDDFRAEMRELMLAVASGLGDLPVQMVVEEGSLLRRAVDREMAAAATMAAA</sequence>
<evidence type="ECO:0000259" key="2">
    <source>
        <dbReference type="PROSITE" id="PS50222"/>
    </source>
</evidence>
<dbReference type="GO" id="GO:0005509">
    <property type="term" value="F:calcium ion binding"/>
    <property type="evidence" value="ECO:0007669"/>
    <property type="project" value="InterPro"/>
</dbReference>
<accession>A0AAQ3WL48</accession>
<feature type="domain" description="EF-hand" evidence="2">
    <location>
        <begin position="20"/>
        <end position="55"/>
    </location>
</feature>
<dbReference type="PANTHER" id="PTHR34574">
    <property type="entry name" value="CALCIUM-BINDING EF-HAND FAMILY PROTEIN-RELATED"/>
    <property type="match status" value="1"/>
</dbReference>
<dbReference type="SMART" id="SM00054">
    <property type="entry name" value="EFh"/>
    <property type="match status" value="2"/>
</dbReference>